<comment type="caution">
    <text evidence="6">The sequence shown here is derived from an EMBL/GenBank/DDBJ whole genome shotgun (WGS) entry which is preliminary data.</text>
</comment>
<evidence type="ECO:0000256" key="2">
    <source>
        <dbReference type="ARBA" id="ARBA00023136"/>
    </source>
</evidence>
<feature type="compositionally biased region" description="Low complexity" evidence="3">
    <location>
        <begin position="84"/>
        <end position="95"/>
    </location>
</feature>
<reference evidence="6 7" key="1">
    <citation type="submission" date="2018-03" db="EMBL/GenBank/DDBJ databases">
        <title>Whole genome analyses suggest that Burkholderia sensu lato contains two further novel genera in the rhizoxinica-symbiotica group Mycetohabitans gen. nov., and Trinickia gen. nov.: implications for the evolution of diazotrophy and nodulation in the Burkholderiaceae.</title>
        <authorList>
            <person name="Estrada De Los Santos P."/>
            <person name="Palmer M."/>
            <person name="Chavez-Ramirez B."/>
            <person name="Steenkamp E.T."/>
            <person name="Hirsch A.M."/>
            <person name="Manyaka P."/>
            <person name="Maluk M."/>
            <person name="Lafos M."/>
            <person name="Crook M."/>
            <person name="Gross E."/>
            <person name="Simon M.F."/>
            <person name="Bueno Dos Reis Junior F."/>
            <person name="Poole P.S."/>
            <person name="Venter S.N."/>
            <person name="James E.K."/>
        </authorList>
    </citation>
    <scope>NUCLEOTIDE SEQUENCE [LARGE SCALE GENOMIC DNA]</scope>
    <source>
        <strain evidence="6 7">JPY-366</strain>
    </source>
</reference>
<proteinExistence type="predicted"/>
<protein>
    <recommendedName>
        <fullName evidence="5">Glycine zipper 2TM domain-containing protein</fullName>
    </recommendedName>
</protein>
<evidence type="ECO:0000256" key="1">
    <source>
        <dbReference type="ARBA" id="ARBA00004370"/>
    </source>
</evidence>
<sequence>MYHRLEIAMETTTQQSNRIHPLVATAAGAVIVASAVAVAAMTGILPKAHGNDNPSAQAVIAQAASASAPAALPVQQGAVQVESRAPTRPRVATRPARAEPRYMGEGQQQAAVDRNVGTVEAITPVTQQGHGTGIGAVGGAVAGGLLGNQIGRGNGRTAATIIGALGGGVAGNVVEQHLRSETDYEVSVRMGDGSVRTMTYHQQPNLAVGQRVRVDGDTIVGAV</sequence>
<accession>A0A2T3Y1F7</accession>
<organism evidence="6 7">
    <name type="scientific">Trinickia symbiotica</name>
    <dbReference type="NCBI Taxonomy" id="863227"/>
    <lineage>
        <taxon>Bacteria</taxon>
        <taxon>Pseudomonadati</taxon>
        <taxon>Pseudomonadota</taxon>
        <taxon>Betaproteobacteria</taxon>
        <taxon>Burkholderiales</taxon>
        <taxon>Burkholderiaceae</taxon>
        <taxon>Trinickia</taxon>
    </lineage>
</organism>
<dbReference type="GO" id="GO:0019867">
    <property type="term" value="C:outer membrane"/>
    <property type="evidence" value="ECO:0007669"/>
    <property type="project" value="InterPro"/>
</dbReference>
<dbReference type="EMBL" id="PYUC01000001">
    <property type="protein sequence ID" value="PTB22614.1"/>
    <property type="molecule type" value="Genomic_DNA"/>
</dbReference>
<gene>
    <name evidence="6" type="ORF">C9I57_02245</name>
</gene>
<feature type="region of interest" description="Disordered" evidence="3">
    <location>
        <begin position="77"/>
        <end position="107"/>
    </location>
</feature>
<name>A0A2T3Y1F7_9BURK</name>
<evidence type="ECO:0000256" key="4">
    <source>
        <dbReference type="SAM" id="Phobius"/>
    </source>
</evidence>
<evidence type="ECO:0000313" key="7">
    <source>
        <dbReference type="Proteomes" id="UP000240638"/>
    </source>
</evidence>
<dbReference type="Proteomes" id="UP000240638">
    <property type="component" value="Unassembled WGS sequence"/>
</dbReference>
<evidence type="ECO:0000256" key="3">
    <source>
        <dbReference type="SAM" id="MobiDB-lite"/>
    </source>
</evidence>
<dbReference type="PANTHER" id="PTHR35603:SF2">
    <property type="entry name" value="OUTER MEMBRANE LIPOPROTEIN"/>
    <property type="match status" value="1"/>
</dbReference>
<comment type="subcellular location">
    <subcellularLocation>
        <location evidence="1">Membrane</location>
    </subcellularLocation>
</comment>
<keyword evidence="4" id="KW-0812">Transmembrane</keyword>
<dbReference type="PANTHER" id="PTHR35603">
    <property type="match status" value="1"/>
</dbReference>
<keyword evidence="4" id="KW-1133">Transmembrane helix</keyword>
<feature type="domain" description="Glycine zipper 2TM" evidence="5">
    <location>
        <begin position="134"/>
        <end position="174"/>
    </location>
</feature>
<dbReference type="InterPro" id="IPR008816">
    <property type="entry name" value="Gly_zipper_2TM_dom"/>
</dbReference>
<dbReference type="Pfam" id="PF05433">
    <property type="entry name" value="Rick_17kDa_Anti"/>
    <property type="match status" value="1"/>
</dbReference>
<evidence type="ECO:0000259" key="5">
    <source>
        <dbReference type="Pfam" id="PF05433"/>
    </source>
</evidence>
<dbReference type="InterPro" id="IPR051407">
    <property type="entry name" value="Bact_OM_lipoprot/Surf_antigen"/>
</dbReference>
<dbReference type="AlphaFoldDB" id="A0A2T3Y1F7"/>
<feature type="transmembrane region" description="Helical" evidence="4">
    <location>
        <begin position="21"/>
        <end position="45"/>
    </location>
</feature>
<keyword evidence="2 4" id="KW-0472">Membrane</keyword>
<evidence type="ECO:0000313" key="6">
    <source>
        <dbReference type="EMBL" id="PTB22614.1"/>
    </source>
</evidence>